<keyword evidence="10" id="KW-1003">Cell membrane</keyword>
<keyword evidence="5 10" id="KW-0375">Hydrogen ion transport</keyword>
<dbReference type="HAMAP" id="MF_00815">
    <property type="entry name" value="ATP_synth_gamma_bact"/>
    <property type="match status" value="1"/>
</dbReference>
<dbReference type="Gene3D" id="1.10.287.80">
    <property type="entry name" value="ATP synthase, gamma subunit, helix hairpin domain"/>
    <property type="match status" value="1"/>
</dbReference>
<dbReference type="GO" id="GO:0045259">
    <property type="term" value="C:proton-transporting ATP synthase complex"/>
    <property type="evidence" value="ECO:0007669"/>
    <property type="project" value="UniProtKB-KW"/>
</dbReference>
<dbReference type="GO" id="GO:0042777">
    <property type="term" value="P:proton motive force-driven plasma membrane ATP synthesis"/>
    <property type="evidence" value="ECO:0007669"/>
    <property type="project" value="UniProtKB-UniRule"/>
</dbReference>
<evidence type="ECO:0000256" key="2">
    <source>
        <dbReference type="ARBA" id="ARBA00004170"/>
    </source>
</evidence>
<dbReference type="PRINTS" id="PR00126">
    <property type="entry name" value="ATPASEGAMMA"/>
</dbReference>
<evidence type="ECO:0000256" key="8">
    <source>
        <dbReference type="ARBA" id="ARBA00023196"/>
    </source>
</evidence>
<dbReference type="GO" id="GO:0046933">
    <property type="term" value="F:proton-transporting ATP synthase activity, rotational mechanism"/>
    <property type="evidence" value="ECO:0007669"/>
    <property type="project" value="UniProtKB-UniRule"/>
</dbReference>
<comment type="similarity">
    <text evidence="3 10">Belongs to the ATPase gamma chain family.</text>
</comment>
<dbReference type="GO" id="GO:0005524">
    <property type="term" value="F:ATP binding"/>
    <property type="evidence" value="ECO:0007669"/>
    <property type="project" value="UniProtKB-UniRule"/>
</dbReference>
<dbReference type="GO" id="GO:0005886">
    <property type="term" value="C:plasma membrane"/>
    <property type="evidence" value="ECO:0007669"/>
    <property type="project" value="UniProtKB-SubCell"/>
</dbReference>
<dbReference type="AlphaFoldDB" id="A0AAW4VRL2"/>
<evidence type="ECO:0000256" key="4">
    <source>
        <dbReference type="ARBA" id="ARBA00022448"/>
    </source>
</evidence>
<dbReference type="InterPro" id="IPR035968">
    <property type="entry name" value="ATP_synth_F1_ATPase_gsu"/>
</dbReference>
<sequence length="287" mass="31518">MASGNMKDIKRRIKSVQSTMQITKAMELVASSKMRHAKERALGARPYFNALYQTITHLAGATRGSESVYTRPREVKNSLYIVIAGDRGLAGGYNANLFKLAAAEMQGKQAQVITIGKKAQEHYAKRPVTVAADYPGIAETMRISDTHPIVEDMLKLFREGKVDEVFLCYTEFISPLQQEPKCLKLLPAHFDAADKQPAGAHVLTEYDPSPESVFDAVIPEYLYGVLYGAVVESYCSEQSARRMAMEAASDNAGEMIENLNLSYNRARQAAITQEITEIVAGSGEVGA</sequence>
<dbReference type="Proteomes" id="UP001298753">
    <property type="component" value="Unassembled WGS sequence"/>
</dbReference>
<dbReference type="GeneID" id="98659670"/>
<evidence type="ECO:0000256" key="5">
    <source>
        <dbReference type="ARBA" id="ARBA00022781"/>
    </source>
</evidence>
<keyword evidence="12" id="KW-1185">Reference proteome</keyword>
<dbReference type="Pfam" id="PF00231">
    <property type="entry name" value="ATP-synt"/>
    <property type="match status" value="1"/>
</dbReference>
<evidence type="ECO:0000256" key="1">
    <source>
        <dbReference type="ARBA" id="ARBA00003456"/>
    </source>
</evidence>
<name>A0AAW4VRL2_9FIRM</name>
<comment type="function">
    <text evidence="1 10">Produces ATP from ADP in the presence of a proton gradient across the membrane. The gamma chain is believed to be important in regulating ATPase activity and the flow of protons through the CF(0) complex.</text>
</comment>
<comment type="subunit">
    <text evidence="10">F-type ATPases have 2 components, CF(1) - the catalytic core - and CF(0) - the membrane proton channel. CF(1) has five subunits: alpha(3), beta(3), gamma(1), delta(1), epsilon(1). CF(0) has three main subunits: a, b and c.</text>
</comment>
<dbReference type="PANTHER" id="PTHR11693">
    <property type="entry name" value="ATP SYNTHASE GAMMA CHAIN"/>
    <property type="match status" value="1"/>
</dbReference>
<keyword evidence="8 10" id="KW-0139">CF(1)</keyword>
<comment type="caution">
    <text evidence="11">The sequence shown here is derived from an EMBL/GenBank/DDBJ whole genome shotgun (WGS) entry which is preliminary data.</text>
</comment>
<keyword evidence="4 10" id="KW-0813">Transport</keyword>
<reference evidence="11 12" key="1">
    <citation type="submission" date="2021-10" db="EMBL/GenBank/DDBJ databases">
        <title>Anaerobic single-cell dispensing facilitates the cultivation of human gut bacteria.</title>
        <authorList>
            <person name="Afrizal A."/>
        </authorList>
    </citation>
    <scope>NUCLEOTIDE SEQUENCE [LARGE SCALE GENOMIC DNA]</scope>
    <source>
        <strain evidence="11 12">CLA-AA-H270</strain>
    </source>
</reference>
<accession>A0AAW4VRL2</accession>
<dbReference type="SUPFAM" id="SSF52943">
    <property type="entry name" value="ATP synthase (F1-ATPase), gamma subunit"/>
    <property type="match status" value="1"/>
</dbReference>
<dbReference type="CDD" id="cd12151">
    <property type="entry name" value="F1-ATPase_gamma"/>
    <property type="match status" value="1"/>
</dbReference>
<gene>
    <name evidence="10 11" type="primary">atpG</name>
    <name evidence="11" type="ORF">LKD22_00090</name>
</gene>
<organism evidence="11 12">
    <name type="scientific">Agathobaculum butyriciproducens</name>
    <dbReference type="NCBI Taxonomy" id="1628085"/>
    <lineage>
        <taxon>Bacteria</taxon>
        <taxon>Bacillati</taxon>
        <taxon>Bacillota</taxon>
        <taxon>Clostridia</taxon>
        <taxon>Eubacteriales</taxon>
        <taxon>Butyricicoccaceae</taxon>
        <taxon>Agathobaculum</taxon>
    </lineage>
</organism>
<evidence type="ECO:0000313" key="12">
    <source>
        <dbReference type="Proteomes" id="UP001298753"/>
    </source>
</evidence>
<keyword evidence="7 10" id="KW-0472">Membrane</keyword>
<dbReference type="PANTHER" id="PTHR11693:SF22">
    <property type="entry name" value="ATP SYNTHASE SUBUNIT GAMMA, MITOCHONDRIAL"/>
    <property type="match status" value="1"/>
</dbReference>
<dbReference type="InterPro" id="IPR000131">
    <property type="entry name" value="ATP_synth_F1_gsu"/>
</dbReference>
<keyword evidence="6 10" id="KW-0406">Ion transport</keyword>
<evidence type="ECO:0000256" key="9">
    <source>
        <dbReference type="ARBA" id="ARBA00023310"/>
    </source>
</evidence>
<protein>
    <recommendedName>
        <fullName evidence="10">ATP synthase gamma chain</fullName>
    </recommendedName>
    <alternativeName>
        <fullName evidence="10">ATP synthase F1 sector gamma subunit</fullName>
    </alternativeName>
    <alternativeName>
        <fullName evidence="10">F-ATPase gamma subunit</fullName>
    </alternativeName>
</protein>
<dbReference type="EMBL" id="JAJEPX010000001">
    <property type="protein sequence ID" value="MCC2175542.1"/>
    <property type="molecule type" value="Genomic_DNA"/>
</dbReference>
<proteinExistence type="inferred from homology"/>
<evidence type="ECO:0000256" key="6">
    <source>
        <dbReference type="ARBA" id="ARBA00023065"/>
    </source>
</evidence>
<comment type="subcellular location">
    <subcellularLocation>
        <location evidence="10">Cell membrane</location>
        <topology evidence="10">Peripheral membrane protein</topology>
    </subcellularLocation>
    <subcellularLocation>
        <location evidence="2">Membrane</location>
        <topology evidence="2">Peripheral membrane protein</topology>
    </subcellularLocation>
</comment>
<dbReference type="Gene3D" id="3.40.1380.10">
    <property type="match status" value="1"/>
</dbReference>
<evidence type="ECO:0000256" key="10">
    <source>
        <dbReference type="HAMAP-Rule" id="MF_00815"/>
    </source>
</evidence>
<evidence type="ECO:0000256" key="3">
    <source>
        <dbReference type="ARBA" id="ARBA00007681"/>
    </source>
</evidence>
<dbReference type="NCBIfam" id="TIGR01146">
    <property type="entry name" value="ATPsyn_F1gamma"/>
    <property type="match status" value="1"/>
</dbReference>
<evidence type="ECO:0000256" key="7">
    <source>
        <dbReference type="ARBA" id="ARBA00023136"/>
    </source>
</evidence>
<keyword evidence="9 10" id="KW-0066">ATP synthesis</keyword>
<dbReference type="RefSeq" id="WP_118729774.1">
    <property type="nucleotide sequence ID" value="NZ_DBEZNG010000144.1"/>
</dbReference>
<evidence type="ECO:0000313" key="11">
    <source>
        <dbReference type="EMBL" id="MCC2175542.1"/>
    </source>
</evidence>